<evidence type="ECO:0000313" key="5">
    <source>
        <dbReference type="EMBL" id="SPD00985.1"/>
    </source>
</evidence>
<dbReference type="PANTHER" id="PTHR11439:SF467">
    <property type="entry name" value="INTEGRASE CATALYTIC DOMAIN-CONTAINING PROTEIN"/>
    <property type="match status" value="1"/>
</dbReference>
<dbReference type="PROSITE" id="PS50994">
    <property type="entry name" value="INTEGRASE"/>
    <property type="match status" value="1"/>
</dbReference>
<feature type="region of interest" description="Disordered" evidence="2">
    <location>
        <begin position="169"/>
        <end position="188"/>
    </location>
</feature>
<feature type="domain" description="Integrase catalytic" evidence="4">
    <location>
        <begin position="242"/>
        <end position="304"/>
    </location>
</feature>
<evidence type="ECO:0000256" key="1">
    <source>
        <dbReference type="PROSITE-ProRule" id="PRU00047"/>
    </source>
</evidence>
<dbReference type="EMBL" id="OIVN01002146">
    <property type="protein sequence ID" value="SPD00985.1"/>
    <property type="molecule type" value="Genomic_DNA"/>
</dbReference>
<proteinExistence type="predicted"/>
<dbReference type="AlphaFoldDB" id="A0A2N9GN46"/>
<evidence type="ECO:0000259" key="3">
    <source>
        <dbReference type="PROSITE" id="PS50158"/>
    </source>
</evidence>
<organism evidence="5">
    <name type="scientific">Fagus sylvatica</name>
    <name type="common">Beechnut</name>
    <dbReference type="NCBI Taxonomy" id="28930"/>
    <lineage>
        <taxon>Eukaryota</taxon>
        <taxon>Viridiplantae</taxon>
        <taxon>Streptophyta</taxon>
        <taxon>Embryophyta</taxon>
        <taxon>Tracheophyta</taxon>
        <taxon>Spermatophyta</taxon>
        <taxon>Magnoliopsida</taxon>
        <taxon>eudicotyledons</taxon>
        <taxon>Gunneridae</taxon>
        <taxon>Pentapetalae</taxon>
        <taxon>rosids</taxon>
        <taxon>fabids</taxon>
        <taxon>Fagales</taxon>
        <taxon>Fagaceae</taxon>
        <taxon>Fagus</taxon>
    </lineage>
</organism>
<dbReference type="InterPro" id="IPR057670">
    <property type="entry name" value="SH3_retrovirus"/>
</dbReference>
<sequence length="941" mass="107718">MAGVVQPANFSDIRYDIPELKGDNYKIWKEKVLLHLGWMDIDYAIRKDEPPALTDTSTAADIALYERWERSNRLSMMFIKTRISAGIRGSVDQHEKVRDLLKAIDEQFVTSDKALASTLIMKFSSLRLTSVRGVREHIMQIRDIVAQLKKLEEGRLVMEQGESAMLATHGKGKSQANQKGKGKMPPQTDIKKDSKCFFCKKKGHMKKECAKFQKWLADKGFAKPKEASGKLKVEKQCGKQIKIVRSDRGGEYYGRYTEDGQAPGPFAKFLQEHGIVAQYTMPGSPDQNGVAERRNRTLLDMVRSWKPSLRHMRIWGCPSEVRIYNPQEKKLDPRTISGYFIGYAERSKGYRFYCPSHSTRIVESRNAKFLENDLISGSDQTRNIVSEKDHSESQPSTSSDRLGIVYSTPQVQTGVEQPIIEVPQAADDIPVDQVVQELPRTFEQRVEPHTSKEYDGTTLRRSIRPKRSAIPDDYVVYLQESDYNIGAENDPEFFSQAMSCKESELWYNAMKEEMNSMKSNGVWDLVELPNGVKAIGCKWVFKTKKDSLGNIERYKARLVAKGFTQKEGIDYTKTFSPYLEEEVYMKQPEGFPSSDGEQLVCKLKKSIYGLKQASRQWYLKFHNVISSFGFVENIMDQCIYQKVSGSKICFLVLYVDDILLATNDKGLLHEVKQFLSKNFDMKDMGEASYVIGIKIHRDRFQGILGLSQETYINKVLKRFRMNDCSPSVAPIVKGDRFNLNQCPKNDLEREQMKNIPYAFAVGSLMYAQVCTRPDITFAVGMLGRYQSDPGLDHWRAAKKVMRYLQGTKDYMLMYRRTDNLEVIGYSDSDFAGCIDSRKSTSGYIIFDGQWSCIMEECQADFDCHFHYGSRLLFLWLKNNKSGSRSKHIDIKYLAIRERIKEKKVVIEHVSTELMIADPLTKGMPPLKFKDHVAKMGLGSIM</sequence>
<dbReference type="Gene3D" id="4.10.60.10">
    <property type="entry name" value="Zinc finger, CCHC-type"/>
    <property type="match status" value="1"/>
</dbReference>
<dbReference type="InterPro" id="IPR013103">
    <property type="entry name" value="RVT_2"/>
</dbReference>
<dbReference type="SUPFAM" id="SSF56672">
    <property type="entry name" value="DNA/RNA polymerases"/>
    <property type="match status" value="1"/>
</dbReference>
<dbReference type="GO" id="GO:0003676">
    <property type="term" value="F:nucleic acid binding"/>
    <property type="evidence" value="ECO:0007669"/>
    <property type="project" value="InterPro"/>
</dbReference>
<dbReference type="InterPro" id="IPR036397">
    <property type="entry name" value="RNaseH_sf"/>
</dbReference>
<dbReference type="CDD" id="cd09272">
    <property type="entry name" value="RNase_HI_RT_Ty1"/>
    <property type="match status" value="1"/>
</dbReference>
<dbReference type="InterPro" id="IPR043502">
    <property type="entry name" value="DNA/RNA_pol_sf"/>
</dbReference>
<dbReference type="InterPro" id="IPR012337">
    <property type="entry name" value="RNaseH-like_sf"/>
</dbReference>
<dbReference type="GO" id="GO:0008270">
    <property type="term" value="F:zinc ion binding"/>
    <property type="evidence" value="ECO:0007669"/>
    <property type="project" value="UniProtKB-KW"/>
</dbReference>
<keyword evidence="1" id="KW-0862">Zinc</keyword>
<feature type="domain" description="CCHC-type" evidence="3">
    <location>
        <begin position="195"/>
        <end position="209"/>
    </location>
</feature>
<accession>A0A2N9GN46</accession>
<dbReference type="PANTHER" id="PTHR11439">
    <property type="entry name" value="GAG-POL-RELATED RETROTRANSPOSON"/>
    <property type="match status" value="1"/>
</dbReference>
<feature type="region of interest" description="Disordered" evidence="2">
    <location>
        <begin position="380"/>
        <end position="401"/>
    </location>
</feature>
<gene>
    <name evidence="5" type="ORF">FSB_LOCUS28867</name>
</gene>
<dbReference type="GO" id="GO:0015074">
    <property type="term" value="P:DNA integration"/>
    <property type="evidence" value="ECO:0007669"/>
    <property type="project" value="InterPro"/>
</dbReference>
<name>A0A2N9GN46_FAGSY</name>
<dbReference type="Gene3D" id="3.30.420.10">
    <property type="entry name" value="Ribonuclease H-like superfamily/Ribonuclease H"/>
    <property type="match status" value="1"/>
</dbReference>
<evidence type="ECO:0008006" key="6">
    <source>
        <dbReference type="Google" id="ProtNLM"/>
    </source>
</evidence>
<keyword evidence="1" id="KW-0863">Zinc-finger</keyword>
<protein>
    <recommendedName>
        <fullName evidence="6">CCHC-type domain-containing protein</fullName>
    </recommendedName>
</protein>
<keyword evidence="1" id="KW-0479">Metal-binding</keyword>
<dbReference type="InterPro" id="IPR001584">
    <property type="entry name" value="Integrase_cat-core"/>
</dbReference>
<dbReference type="Pfam" id="PF25597">
    <property type="entry name" value="SH3_retrovirus"/>
    <property type="match status" value="1"/>
</dbReference>
<evidence type="ECO:0000259" key="4">
    <source>
        <dbReference type="PROSITE" id="PS50994"/>
    </source>
</evidence>
<dbReference type="InterPro" id="IPR001878">
    <property type="entry name" value="Znf_CCHC"/>
</dbReference>
<evidence type="ECO:0000256" key="2">
    <source>
        <dbReference type="SAM" id="MobiDB-lite"/>
    </source>
</evidence>
<reference evidence="5" key="1">
    <citation type="submission" date="2018-02" db="EMBL/GenBank/DDBJ databases">
        <authorList>
            <person name="Cohen D.B."/>
            <person name="Kent A.D."/>
        </authorList>
    </citation>
    <scope>NUCLEOTIDE SEQUENCE</scope>
</reference>
<dbReference type="InterPro" id="IPR036875">
    <property type="entry name" value="Znf_CCHC_sf"/>
</dbReference>
<dbReference type="PROSITE" id="PS50158">
    <property type="entry name" value="ZF_CCHC"/>
    <property type="match status" value="1"/>
</dbReference>
<dbReference type="Pfam" id="PF07727">
    <property type="entry name" value="RVT_2"/>
    <property type="match status" value="1"/>
</dbReference>
<dbReference type="SUPFAM" id="SSF57756">
    <property type="entry name" value="Retrovirus zinc finger-like domains"/>
    <property type="match status" value="1"/>
</dbReference>
<dbReference type="SUPFAM" id="SSF53098">
    <property type="entry name" value="Ribonuclease H-like"/>
    <property type="match status" value="1"/>
</dbReference>